<dbReference type="PATRIC" id="fig|1502293.3.peg.2"/>
<evidence type="ECO:0000313" key="3">
    <source>
        <dbReference type="Proteomes" id="UP000028059"/>
    </source>
</evidence>
<reference evidence="2 3" key="1">
    <citation type="submission" date="2014-06" db="EMBL/GenBank/DDBJ databases">
        <authorList>
            <person name="Ngugi D.K."/>
            <person name="Blom J."/>
            <person name="Alam I."/>
            <person name="Rashid M."/>
            <person name="Ba Alawi W."/>
            <person name="Zhang G."/>
            <person name="Hikmawan T."/>
            <person name="Guan Y."/>
            <person name="Antunes A."/>
            <person name="Siam R."/>
            <person name="ElDorry H."/>
            <person name="Bajic V."/>
            <person name="Stingl U."/>
        </authorList>
    </citation>
    <scope>NUCLEOTIDE SEQUENCE [LARGE SCALE GENOMIC DNA]</scope>
    <source>
        <strain evidence="2">SCGC AAA799-N04</strain>
    </source>
</reference>
<dbReference type="SUPFAM" id="SSF53790">
    <property type="entry name" value="Tetrapyrrole methylase"/>
    <property type="match status" value="1"/>
</dbReference>
<dbReference type="Gene3D" id="3.40.1010.10">
    <property type="entry name" value="Cobalt-precorrin-4 Transmethylase, Domain 1"/>
    <property type="match status" value="1"/>
</dbReference>
<dbReference type="InterPro" id="IPR014777">
    <property type="entry name" value="4pyrrole_Mease_sub1"/>
</dbReference>
<dbReference type="Pfam" id="PF00590">
    <property type="entry name" value="TP_methylase"/>
    <property type="match status" value="1"/>
</dbReference>
<comment type="caution">
    <text evidence="2">The sequence shown here is derived from an EMBL/GenBank/DDBJ whole genome shotgun (WGS) entry which is preliminary data.</text>
</comment>
<dbReference type="EMBL" id="JOKN01000001">
    <property type="protein sequence ID" value="KEQ57325.1"/>
    <property type="molecule type" value="Genomic_DNA"/>
</dbReference>
<dbReference type="PANTHER" id="PTHR47036:SF1">
    <property type="entry name" value="COBALT-FACTOR III C(17)-METHYLTRANSFERASE-RELATED"/>
    <property type="match status" value="1"/>
</dbReference>
<dbReference type="AlphaFoldDB" id="A0A081RQ52"/>
<evidence type="ECO:0000313" key="2">
    <source>
        <dbReference type="EMBL" id="KEQ57325.1"/>
    </source>
</evidence>
<dbReference type="PANTHER" id="PTHR47036">
    <property type="entry name" value="COBALT-FACTOR III C(17)-METHYLTRANSFERASE-RELATED"/>
    <property type="match status" value="1"/>
</dbReference>
<accession>A0A081RQ52</accession>
<dbReference type="GO" id="GO:0008276">
    <property type="term" value="F:protein methyltransferase activity"/>
    <property type="evidence" value="ECO:0007669"/>
    <property type="project" value="InterPro"/>
</dbReference>
<evidence type="ECO:0000259" key="1">
    <source>
        <dbReference type="Pfam" id="PF00590"/>
    </source>
</evidence>
<dbReference type="GO" id="GO:0032259">
    <property type="term" value="P:methylation"/>
    <property type="evidence" value="ECO:0007669"/>
    <property type="project" value="UniProtKB-KW"/>
</dbReference>
<proteinExistence type="predicted"/>
<dbReference type="UniPathway" id="UPA00148"/>
<keyword evidence="2" id="KW-0489">Methyltransferase</keyword>
<organism evidence="2 3">
    <name type="scientific">Marine Group I thaumarchaeote SCGC AAA799-N04</name>
    <dbReference type="NCBI Taxonomy" id="1502293"/>
    <lineage>
        <taxon>Archaea</taxon>
        <taxon>Nitrososphaerota</taxon>
        <taxon>Marine Group I</taxon>
    </lineage>
</organism>
<name>A0A081RQ52_9ARCH</name>
<dbReference type="InterPro" id="IPR035996">
    <property type="entry name" value="4pyrrol_Methylase_sf"/>
</dbReference>
<keyword evidence="3" id="KW-1185">Reference proteome</keyword>
<dbReference type="InterPro" id="IPR051810">
    <property type="entry name" value="Precorrin_MeTrfase"/>
</dbReference>
<dbReference type="CDD" id="cd11644">
    <property type="entry name" value="Precorrin-6Y-MT"/>
    <property type="match status" value="1"/>
</dbReference>
<gene>
    <name evidence="2" type="primary">cbiE</name>
    <name evidence="2" type="ORF">AAA799N04_00002</name>
</gene>
<keyword evidence="2" id="KW-0808">Transferase</keyword>
<feature type="domain" description="Tetrapyrrole methylase" evidence="1">
    <location>
        <begin position="3"/>
        <end position="208"/>
    </location>
</feature>
<sequence length="238" mass="27015">MGKVFAVGVGPGSPKYVTEIVREIVQNCDIVIGYKYTLKTIERLLEGKEIHEITMNNQEESYQEVLPRLGDKTLVIPFTGDVNFSESEGVDRLIEIFGEVEIVPGISSIQVAASRAQVPLDKSKVITMHVTTPIEDKKLELQKALIDGFSVVLVPRPWPKQPDKHFMPSEIAIYLRKNGFSTEKIKVHVFEAITTENETNFEGTVKDLEGKEFSDLSVMVFNQTSLDSYMNYRWQWEN</sequence>
<dbReference type="Proteomes" id="UP000028059">
    <property type="component" value="Unassembled WGS sequence"/>
</dbReference>
<protein>
    <submittedName>
        <fullName evidence="2">Putative cobalt-precorrin-6Y C-methyltransferase decarboxylating protein</fullName>
        <ecNumber evidence="2">2.1.1.-</ecNumber>
    </submittedName>
</protein>
<dbReference type="NCBIfam" id="TIGR02467">
    <property type="entry name" value="CbiE"/>
    <property type="match status" value="1"/>
</dbReference>
<dbReference type="InterPro" id="IPR012818">
    <property type="entry name" value="CbiE"/>
</dbReference>
<dbReference type="InterPro" id="IPR000878">
    <property type="entry name" value="4pyrrol_Mease"/>
</dbReference>
<dbReference type="GO" id="GO:0009236">
    <property type="term" value="P:cobalamin biosynthetic process"/>
    <property type="evidence" value="ECO:0007669"/>
    <property type="project" value="UniProtKB-UniPathway"/>
</dbReference>
<dbReference type="EC" id="2.1.1.-" evidence="2"/>